<gene>
    <name evidence="1" type="ORF">GX50_08954</name>
</gene>
<name>A0A2B7Z4Y8_9EURO</name>
<reference evidence="1 2" key="1">
    <citation type="submission" date="2017-10" db="EMBL/GenBank/DDBJ databases">
        <title>Comparative genomics in systemic dimorphic fungi from Ajellomycetaceae.</title>
        <authorList>
            <person name="Munoz J.F."/>
            <person name="Mcewen J.G."/>
            <person name="Clay O.K."/>
            <person name="Cuomo C.A."/>
        </authorList>
    </citation>
    <scope>NUCLEOTIDE SEQUENCE [LARGE SCALE GENOMIC DNA]</scope>
    <source>
        <strain evidence="1 2">UAMH4076</strain>
    </source>
</reference>
<evidence type="ECO:0000313" key="2">
    <source>
        <dbReference type="Proteomes" id="UP000226031"/>
    </source>
</evidence>
<accession>A0A2B7Z4Y8</accession>
<dbReference type="EMBL" id="PDND01000791">
    <property type="protein sequence ID" value="PGH28309.1"/>
    <property type="molecule type" value="Genomic_DNA"/>
</dbReference>
<comment type="caution">
    <text evidence="1">The sequence shown here is derived from an EMBL/GenBank/DDBJ whole genome shotgun (WGS) entry which is preliminary data.</text>
</comment>
<evidence type="ECO:0000313" key="1">
    <source>
        <dbReference type="EMBL" id="PGH28309.1"/>
    </source>
</evidence>
<dbReference type="AlphaFoldDB" id="A0A2B7Z4Y8"/>
<organism evidence="1 2">
    <name type="scientific">[Emmonsia] crescens</name>
    <dbReference type="NCBI Taxonomy" id="73230"/>
    <lineage>
        <taxon>Eukaryota</taxon>
        <taxon>Fungi</taxon>
        <taxon>Dikarya</taxon>
        <taxon>Ascomycota</taxon>
        <taxon>Pezizomycotina</taxon>
        <taxon>Eurotiomycetes</taxon>
        <taxon>Eurotiomycetidae</taxon>
        <taxon>Onygenales</taxon>
        <taxon>Ajellomycetaceae</taxon>
        <taxon>Emergomyces</taxon>
    </lineage>
</organism>
<proteinExistence type="predicted"/>
<dbReference type="STRING" id="73230.A0A2B7Z4Y8"/>
<protein>
    <submittedName>
        <fullName evidence="1">Uncharacterized protein</fullName>
    </submittedName>
</protein>
<keyword evidence="2" id="KW-1185">Reference proteome</keyword>
<sequence length="101" mass="12208">MNVIKELAMLYVKDNNYLIYQRRFCYLVAHHKELVDDHDDFYHDMFLNSLRDYQKVFVKTKLDDFFATGQDSISNIDIDDLMKQLMNCMSKMKDTERLKPQ</sequence>
<dbReference type="Proteomes" id="UP000226031">
    <property type="component" value="Unassembled WGS sequence"/>
</dbReference>